<keyword evidence="3" id="KW-1185">Reference proteome</keyword>
<organism evidence="2 3">
    <name type="scientific">Macrosiphum euphorbiae</name>
    <name type="common">potato aphid</name>
    <dbReference type="NCBI Taxonomy" id="13131"/>
    <lineage>
        <taxon>Eukaryota</taxon>
        <taxon>Metazoa</taxon>
        <taxon>Ecdysozoa</taxon>
        <taxon>Arthropoda</taxon>
        <taxon>Hexapoda</taxon>
        <taxon>Insecta</taxon>
        <taxon>Pterygota</taxon>
        <taxon>Neoptera</taxon>
        <taxon>Paraneoptera</taxon>
        <taxon>Hemiptera</taxon>
        <taxon>Sternorrhyncha</taxon>
        <taxon>Aphidomorpha</taxon>
        <taxon>Aphidoidea</taxon>
        <taxon>Aphididae</taxon>
        <taxon>Macrosiphini</taxon>
        <taxon>Macrosiphum</taxon>
    </lineage>
</organism>
<dbReference type="Proteomes" id="UP001160148">
    <property type="component" value="Unassembled WGS sequence"/>
</dbReference>
<protein>
    <recommendedName>
        <fullName evidence="1">Helitron helicase-like domain-containing protein</fullName>
    </recommendedName>
</protein>
<evidence type="ECO:0000313" key="3">
    <source>
        <dbReference type="Proteomes" id="UP001160148"/>
    </source>
</evidence>
<dbReference type="Pfam" id="PF14214">
    <property type="entry name" value="Helitron_like_N"/>
    <property type="match status" value="1"/>
</dbReference>
<evidence type="ECO:0000259" key="1">
    <source>
        <dbReference type="Pfam" id="PF14214"/>
    </source>
</evidence>
<dbReference type="EMBL" id="CARXXK010001249">
    <property type="protein sequence ID" value="CAI6374709.1"/>
    <property type="molecule type" value="Genomic_DNA"/>
</dbReference>
<evidence type="ECO:0000313" key="2">
    <source>
        <dbReference type="EMBL" id="CAI6374709.1"/>
    </source>
</evidence>
<dbReference type="InterPro" id="IPR025476">
    <property type="entry name" value="Helitron_helicase-like"/>
</dbReference>
<gene>
    <name evidence="2" type="ORF">MEUPH1_LOCUS28307</name>
</gene>
<comment type="caution">
    <text evidence="2">The sequence shown here is derived from an EMBL/GenBank/DDBJ whole genome shotgun (WGS) entry which is preliminary data.</text>
</comment>
<accession>A0AAV0Y4F2</accession>
<dbReference type="AlphaFoldDB" id="A0AAV0Y4F2"/>
<name>A0AAV0Y4F2_9HEMI</name>
<sequence>MHEYTQDALCIAQTKGKPCLFMTFTCNAQWPEITDNLLPHQQARDRHDLVARVFKCKLKKLMDLLTKSNIFGEVVAWVYSIEWQKRGLPHAHILIWLKNKIHPDQYDNIISAELPDPEKDT</sequence>
<reference evidence="2 3" key="1">
    <citation type="submission" date="2023-01" db="EMBL/GenBank/DDBJ databases">
        <authorList>
            <person name="Whitehead M."/>
        </authorList>
    </citation>
    <scope>NUCLEOTIDE SEQUENCE [LARGE SCALE GENOMIC DNA]</scope>
</reference>
<proteinExistence type="predicted"/>
<feature type="domain" description="Helitron helicase-like" evidence="1">
    <location>
        <begin position="1"/>
        <end position="95"/>
    </location>
</feature>